<protein>
    <recommendedName>
        <fullName evidence="1">N-acetyltransferase domain-containing protein</fullName>
    </recommendedName>
</protein>
<proteinExistence type="predicted"/>
<feature type="domain" description="N-acetyltransferase" evidence="1">
    <location>
        <begin position="30"/>
        <end position="176"/>
    </location>
</feature>
<dbReference type="InterPro" id="IPR024035">
    <property type="entry name" value="MSMEG_0567_GNAT"/>
</dbReference>
<dbReference type="Gene3D" id="3.40.630.30">
    <property type="match status" value="1"/>
</dbReference>
<dbReference type="EMBL" id="CYPW01000002">
    <property type="protein sequence ID" value="CUH50801.1"/>
    <property type="molecule type" value="Genomic_DNA"/>
</dbReference>
<dbReference type="InterPro" id="IPR016181">
    <property type="entry name" value="Acyl_CoA_acyltransferase"/>
</dbReference>
<dbReference type="Pfam" id="PF00583">
    <property type="entry name" value="Acetyltransf_1"/>
    <property type="match status" value="1"/>
</dbReference>
<reference evidence="2 3" key="1">
    <citation type="submission" date="2015-09" db="EMBL/GenBank/DDBJ databases">
        <authorList>
            <consortium name="Swine Surveillance"/>
        </authorList>
    </citation>
    <scope>NUCLEOTIDE SEQUENCE [LARGE SCALE GENOMIC DNA]</scope>
    <source>
        <strain evidence="2 3">CECT 7688</strain>
    </source>
</reference>
<organism evidence="2 3">
    <name type="scientific">Shimia marina</name>
    <dbReference type="NCBI Taxonomy" id="321267"/>
    <lineage>
        <taxon>Bacteria</taxon>
        <taxon>Pseudomonadati</taxon>
        <taxon>Pseudomonadota</taxon>
        <taxon>Alphaproteobacteria</taxon>
        <taxon>Rhodobacterales</taxon>
        <taxon>Roseobacteraceae</taxon>
    </lineage>
</organism>
<accession>A0A0P1EJX5</accession>
<dbReference type="CDD" id="cd04301">
    <property type="entry name" value="NAT_SF"/>
    <property type="match status" value="1"/>
</dbReference>
<dbReference type="GO" id="GO:0016747">
    <property type="term" value="F:acyltransferase activity, transferring groups other than amino-acyl groups"/>
    <property type="evidence" value="ECO:0007669"/>
    <property type="project" value="InterPro"/>
</dbReference>
<dbReference type="Proteomes" id="UP000054823">
    <property type="component" value="Unassembled WGS sequence"/>
</dbReference>
<dbReference type="PROSITE" id="PS51186">
    <property type="entry name" value="GNAT"/>
    <property type="match status" value="1"/>
</dbReference>
<dbReference type="AlphaFoldDB" id="A0A0P1EJX5"/>
<name>A0A0P1EJX5_9RHOB</name>
<dbReference type="InterPro" id="IPR000182">
    <property type="entry name" value="GNAT_dom"/>
</dbReference>
<evidence type="ECO:0000313" key="3">
    <source>
        <dbReference type="Proteomes" id="UP000054823"/>
    </source>
</evidence>
<evidence type="ECO:0000259" key="1">
    <source>
        <dbReference type="PROSITE" id="PS51186"/>
    </source>
</evidence>
<evidence type="ECO:0000313" key="2">
    <source>
        <dbReference type="EMBL" id="CUH50801.1"/>
    </source>
</evidence>
<dbReference type="STRING" id="321267.SHM7688_00230"/>
<sequence length="198" mass="22675">MWGLLSIVDIRKAARIMSFHNARVFLSPDVIIRAAARPWEFRGVQDLRHQVFVQEQEIFVHHDRDPIDDIAMPLAAISTMASEADQVVGTVRIHEERPRLWRGSRLAVARSHRRIGRLGAELIKLAVCTAHGRGCDRFLAQVQIQNVSLFRRLHWAPLQEIEVHGMPHLEMEADLAAYPPMCDPFAGWKSLFPRRGRP</sequence>
<dbReference type="SUPFAM" id="SSF55729">
    <property type="entry name" value="Acyl-CoA N-acyltransferases (Nat)"/>
    <property type="match status" value="1"/>
</dbReference>
<dbReference type="NCBIfam" id="TIGR04045">
    <property type="entry name" value="MSMEG_0567_GNAT"/>
    <property type="match status" value="1"/>
</dbReference>
<gene>
    <name evidence="2" type="ORF">SHM7688_00230</name>
</gene>
<keyword evidence="3" id="KW-1185">Reference proteome</keyword>